<dbReference type="GO" id="GO:0016485">
    <property type="term" value="P:protein processing"/>
    <property type="evidence" value="ECO:0007669"/>
    <property type="project" value="TreeGrafter"/>
</dbReference>
<dbReference type="InterPro" id="IPR008753">
    <property type="entry name" value="Peptidase_M13_N"/>
</dbReference>
<dbReference type="InterPro" id="IPR042089">
    <property type="entry name" value="Peptidase_M13_dom_2"/>
</dbReference>
<dbReference type="PROSITE" id="PS51885">
    <property type="entry name" value="NEPRILYSIN"/>
    <property type="match status" value="1"/>
</dbReference>
<accession>A0AAQ4FIP8</accession>
<evidence type="ECO:0000259" key="8">
    <source>
        <dbReference type="Pfam" id="PF01431"/>
    </source>
</evidence>
<dbReference type="InterPro" id="IPR024079">
    <property type="entry name" value="MetalloPept_cat_dom_sf"/>
</dbReference>
<feature type="domain" description="Peptidase M13 C-terminal" evidence="8">
    <location>
        <begin position="493"/>
        <end position="663"/>
    </location>
</feature>
<evidence type="ECO:0000313" key="11">
    <source>
        <dbReference type="Proteomes" id="UP001321473"/>
    </source>
</evidence>
<gene>
    <name evidence="10" type="ORF">V5799_023746</name>
</gene>
<keyword evidence="6" id="KW-0862">Zinc</keyword>
<comment type="similarity">
    <text evidence="2">Belongs to the peptidase M13 family.</text>
</comment>
<protein>
    <recommendedName>
        <fullName evidence="12">M13 family peptidase</fullName>
    </recommendedName>
</protein>
<evidence type="ECO:0000256" key="2">
    <source>
        <dbReference type="ARBA" id="ARBA00007357"/>
    </source>
</evidence>
<comment type="cofactor">
    <cofactor evidence="1">
        <name>Zn(2+)</name>
        <dbReference type="ChEBI" id="CHEBI:29105"/>
    </cofactor>
</comment>
<dbReference type="PANTHER" id="PTHR11733:SF241">
    <property type="entry name" value="GH26575P-RELATED"/>
    <property type="match status" value="1"/>
</dbReference>
<dbReference type="Proteomes" id="UP001321473">
    <property type="component" value="Unassembled WGS sequence"/>
</dbReference>
<evidence type="ECO:0000256" key="5">
    <source>
        <dbReference type="ARBA" id="ARBA00022801"/>
    </source>
</evidence>
<keyword evidence="3" id="KW-0645">Protease</keyword>
<keyword evidence="4" id="KW-0479">Metal-binding</keyword>
<dbReference type="Pfam" id="PF01431">
    <property type="entry name" value="Peptidase_M13"/>
    <property type="match status" value="1"/>
</dbReference>
<dbReference type="InterPro" id="IPR018497">
    <property type="entry name" value="Peptidase_M13_C"/>
</dbReference>
<keyword evidence="5" id="KW-0378">Hydrolase</keyword>
<evidence type="ECO:0000256" key="4">
    <source>
        <dbReference type="ARBA" id="ARBA00022723"/>
    </source>
</evidence>
<dbReference type="SUPFAM" id="SSF55486">
    <property type="entry name" value="Metalloproteases ('zincins'), catalytic domain"/>
    <property type="match status" value="1"/>
</dbReference>
<dbReference type="Pfam" id="PF05649">
    <property type="entry name" value="Peptidase_M13_N"/>
    <property type="match status" value="1"/>
</dbReference>
<feature type="domain" description="Peptidase M13 N-terminal" evidence="9">
    <location>
        <begin position="54"/>
        <end position="424"/>
    </location>
</feature>
<dbReference type="GO" id="GO:0005886">
    <property type="term" value="C:plasma membrane"/>
    <property type="evidence" value="ECO:0007669"/>
    <property type="project" value="TreeGrafter"/>
</dbReference>
<keyword evidence="7" id="KW-0482">Metalloprotease</keyword>
<dbReference type="GO" id="GO:0046872">
    <property type="term" value="F:metal ion binding"/>
    <property type="evidence" value="ECO:0007669"/>
    <property type="project" value="UniProtKB-KW"/>
</dbReference>
<comment type="caution">
    <text evidence="10">The sequence shown here is derived from an EMBL/GenBank/DDBJ whole genome shotgun (WGS) entry which is preliminary data.</text>
</comment>
<dbReference type="Gene3D" id="1.10.1380.10">
    <property type="entry name" value="Neutral endopeptidase , domain2"/>
    <property type="match status" value="1"/>
</dbReference>
<dbReference type="AlphaFoldDB" id="A0AAQ4FIP8"/>
<dbReference type="GO" id="GO:0004222">
    <property type="term" value="F:metalloendopeptidase activity"/>
    <property type="evidence" value="ECO:0007669"/>
    <property type="project" value="InterPro"/>
</dbReference>
<evidence type="ECO:0000259" key="9">
    <source>
        <dbReference type="Pfam" id="PF05649"/>
    </source>
</evidence>
<reference evidence="10 11" key="1">
    <citation type="journal article" date="2023" name="Arcadia Sci">
        <title>De novo assembly of a long-read Amblyomma americanum tick genome.</title>
        <authorList>
            <person name="Chou S."/>
            <person name="Poskanzer K.E."/>
            <person name="Rollins M."/>
            <person name="Thuy-Boun P.S."/>
        </authorList>
    </citation>
    <scope>NUCLEOTIDE SEQUENCE [LARGE SCALE GENOMIC DNA]</scope>
    <source>
        <strain evidence="10">F_SG_1</strain>
        <tissue evidence="10">Salivary glands</tissue>
    </source>
</reference>
<evidence type="ECO:0000256" key="6">
    <source>
        <dbReference type="ARBA" id="ARBA00022833"/>
    </source>
</evidence>
<organism evidence="10 11">
    <name type="scientific">Amblyomma americanum</name>
    <name type="common">Lone star tick</name>
    <dbReference type="NCBI Taxonomy" id="6943"/>
    <lineage>
        <taxon>Eukaryota</taxon>
        <taxon>Metazoa</taxon>
        <taxon>Ecdysozoa</taxon>
        <taxon>Arthropoda</taxon>
        <taxon>Chelicerata</taxon>
        <taxon>Arachnida</taxon>
        <taxon>Acari</taxon>
        <taxon>Parasitiformes</taxon>
        <taxon>Ixodida</taxon>
        <taxon>Ixodoidea</taxon>
        <taxon>Ixodidae</taxon>
        <taxon>Amblyomminae</taxon>
        <taxon>Amblyomma</taxon>
    </lineage>
</organism>
<dbReference type="Gene3D" id="3.40.390.10">
    <property type="entry name" value="Collagenase (Catalytic Domain)"/>
    <property type="match status" value="1"/>
</dbReference>
<sequence length="666" mass="75444">MVTCVGAAVFALVTVVIVLTVLQGYKNVRKLCLTDDCVRHMTLLTKYLDMNRDPCENFSAYVCSAWHTSSDHSEQVTSVMDSLQFSWYTHFRDTLLQGTLEIPTGKKPLAMYDMCTTGYQSGVSQLTPFLEFLKKLDLTWPEPPGELFEPLSLVVYLAYKWQSPFWISVTVLGPTSSGQQRIQVSPGLYIPMMLKQHQNAKPSYIKYWELFLVHLYPDSATRPPINVTDVENMRDVEGKILEAIYSVMSSGKVQPALFPFSKLSQHVPTASPKVWVEGFQLGLSLNPKLTLQDYLVVSDLSLIRTFTELLSKYDARLLNKHLIWLLVQYHSSYAGYEFLKIHYGSERKAAVYLPAYCAHRVEISYKVLVLALGFYSLFTVQDIRTIDIGFDSLVTEAVKKIDSSVWMDKASKVRVSRKLTAVKKALWPPTAVLDKDELERIYAPFPGNAESFFHYWALVSGAATRSNWTTEYLEAFRLRWNNLPDYTGYDYVLNSVELAIAVATPPAYYRNGTKAMLYGGLLFLMAMQMVRAIDAEGLKWTSNGTAVNSILTDSTNATFQEKASCKQGAENTNVFPEIPALEITYSALKNSYNHEESEPLPLRKDLPPEKVFFMTMCYLTCAKPFFQYPFSADCNKLVQHSKSFAVAFNCPKGSKMNPEKKCSFFT</sequence>
<evidence type="ECO:0000256" key="3">
    <source>
        <dbReference type="ARBA" id="ARBA00022670"/>
    </source>
</evidence>
<keyword evidence="11" id="KW-1185">Reference proteome</keyword>
<evidence type="ECO:0000313" key="10">
    <source>
        <dbReference type="EMBL" id="KAK8786478.1"/>
    </source>
</evidence>
<dbReference type="EMBL" id="JARKHS020002724">
    <property type="protein sequence ID" value="KAK8786478.1"/>
    <property type="molecule type" value="Genomic_DNA"/>
</dbReference>
<dbReference type="PANTHER" id="PTHR11733">
    <property type="entry name" value="ZINC METALLOPROTEASE FAMILY M13 NEPRILYSIN-RELATED"/>
    <property type="match status" value="1"/>
</dbReference>
<evidence type="ECO:0008006" key="12">
    <source>
        <dbReference type="Google" id="ProtNLM"/>
    </source>
</evidence>
<name>A0AAQ4FIP8_AMBAM</name>
<proteinExistence type="inferred from homology"/>
<evidence type="ECO:0000256" key="7">
    <source>
        <dbReference type="ARBA" id="ARBA00023049"/>
    </source>
</evidence>
<evidence type="ECO:0000256" key="1">
    <source>
        <dbReference type="ARBA" id="ARBA00001947"/>
    </source>
</evidence>
<dbReference type="InterPro" id="IPR000718">
    <property type="entry name" value="Peptidase_M13"/>
</dbReference>